<evidence type="ECO:0000313" key="3">
    <source>
        <dbReference type="Proteomes" id="UP001501444"/>
    </source>
</evidence>
<accession>A0ABP5SBB7</accession>
<comment type="caution">
    <text evidence="2">The sequence shown here is derived from an EMBL/GenBank/DDBJ whole genome shotgun (WGS) entry which is preliminary data.</text>
</comment>
<gene>
    <name evidence="2" type="ORF">GCM10010170_001570</name>
</gene>
<dbReference type="InterPro" id="IPR046156">
    <property type="entry name" value="DUF6158"/>
</dbReference>
<reference evidence="3" key="1">
    <citation type="journal article" date="2019" name="Int. J. Syst. Evol. Microbiol.">
        <title>The Global Catalogue of Microorganisms (GCM) 10K type strain sequencing project: providing services to taxonomists for standard genome sequencing and annotation.</title>
        <authorList>
            <consortium name="The Broad Institute Genomics Platform"/>
            <consortium name="The Broad Institute Genome Sequencing Center for Infectious Disease"/>
            <person name="Wu L."/>
            <person name="Ma J."/>
        </authorList>
    </citation>
    <scope>NUCLEOTIDE SEQUENCE [LARGE SCALE GENOMIC DNA]</scope>
    <source>
        <strain evidence="3">JCM 3272</strain>
    </source>
</reference>
<evidence type="ECO:0000313" key="2">
    <source>
        <dbReference type="EMBL" id="GAA2326610.1"/>
    </source>
</evidence>
<feature type="region of interest" description="Disordered" evidence="1">
    <location>
        <begin position="133"/>
        <end position="163"/>
    </location>
</feature>
<evidence type="ECO:0000256" key="1">
    <source>
        <dbReference type="SAM" id="MobiDB-lite"/>
    </source>
</evidence>
<evidence type="ECO:0008006" key="4">
    <source>
        <dbReference type="Google" id="ProtNLM"/>
    </source>
</evidence>
<dbReference type="Proteomes" id="UP001501444">
    <property type="component" value="Unassembled WGS sequence"/>
</dbReference>
<proteinExistence type="predicted"/>
<keyword evidence="3" id="KW-1185">Reference proteome</keyword>
<sequence>MLHLAGGGYPAAMDEIERLLDAVYAGQERLERDEIVRHAVAAGAAATTVDALETLPPGDYAYDEALDALAGLGAQDRADAAPPGVRAEALSDDDLSRELAHLHETRDETFRHGPARALEHHDQRTAELEAEWVRRYPDRAVEPRRLRDGAREPDIHDLPPDGV</sequence>
<dbReference type="Pfam" id="PF19655">
    <property type="entry name" value="DUF6158"/>
    <property type="match status" value="1"/>
</dbReference>
<organism evidence="2 3">
    <name type="scientific">Dactylosporangium salmoneum</name>
    <dbReference type="NCBI Taxonomy" id="53361"/>
    <lineage>
        <taxon>Bacteria</taxon>
        <taxon>Bacillati</taxon>
        <taxon>Actinomycetota</taxon>
        <taxon>Actinomycetes</taxon>
        <taxon>Micromonosporales</taxon>
        <taxon>Micromonosporaceae</taxon>
        <taxon>Dactylosporangium</taxon>
    </lineage>
</organism>
<name>A0ABP5SBB7_9ACTN</name>
<protein>
    <recommendedName>
        <fullName evidence="4">DUF2795 domain-containing protein</fullName>
    </recommendedName>
</protein>
<dbReference type="EMBL" id="BAAARV010000003">
    <property type="protein sequence ID" value="GAA2326610.1"/>
    <property type="molecule type" value="Genomic_DNA"/>
</dbReference>